<comment type="subcellular location">
    <subcellularLocation>
        <location evidence="1">Cytoplasm</location>
        <location evidence="1">Cytosol</location>
    </subcellularLocation>
</comment>
<dbReference type="GO" id="GO:0005851">
    <property type="term" value="C:eukaryotic translation initiation factor 2B complex"/>
    <property type="evidence" value="ECO:0007669"/>
    <property type="project" value="EnsemblFungi"/>
</dbReference>
<evidence type="ECO:0000256" key="6">
    <source>
        <dbReference type="ARBA" id="ARBA00044122"/>
    </source>
</evidence>
<sequence length="399" mass="43814">MKMTAKDIEHTYPAVSNLIARLKSRKVHKPFPVAVETALVMRQVISQTRWSTVDQLLDTIRAVGSSLVKAQPSEFSCGNIIRRILRMIREEYQDLLNSVEEETVNKGKGKDSSTTSSVSSPSSGLSSNDHLAERNEPISFQMYSSMLNLLGRPVPEASSQHKNLGDSRVTGGMDMRAVLIAGIQEIIDELDKINTDIEVQSMDHLHSNEIILTQGCSKTVEAFLRFAAKKRKFSVVVAEGFPNMQDGAHAMAKRLANAGIDTTVISDAAIFAIMSRVNKVILGTHAILGNGGLVTYSGAHLVAQAARHHATPVVVCSGIYKLSPVYPYDLESIIQLTSPGNIISFKNGDLINEAELLNPYYDYIPPDLVDLFITNLGGYPPSYLYRIMNDTYDANDTIL</sequence>
<keyword evidence="3" id="KW-0963">Cytoplasm</keyword>
<name>S9VUB4_SCHCR</name>
<evidence type="ECO:0000256" key="5">
    <source>
        <dbReference type="ARBA" id="ARBA00022917"/>
    </source>
</evidence>
<dbReference type="GeneID" id="25035909"/>
<dbReference type="eggNOG" id="KOG1465">
    <property type="taxonomic scope" value="Eukaryota"/>
</dbReference>
<keyword evidence="5" id="KW-0648">Protein biosynthesis</keyword>
<organism evidence="11 12">
    <name type="scientific">Schizosaccharomyces cryophilus (strain OY26 / ATCC MYA-4695 / CBS 11777 / NBRC 106824 / NRRL Y48691)</name>
    <name type="common">Fission yeast</name>
    <dbReference type="NCBI Taxonomy" id="653667"/>
    <lineage>
        <taxon>Eukaryota</taxon>
        <taxon>Fungi</taxon>
        <taxon>Dikarya</taxon>
        <taxon>Ascomycota</taxon>
        <taxon>Taphrinomycotina</taxon>
        <taxon>Schizosaccharomycetes</taxon>
        <taxon>Schizosaccharomycetales</taxon>
        <taxon>Schizosaccharomycetaceae</taxon>
        <taxon>Schizosaccharomyces</taxon>
    </lineage>
</organism>
<protein>
    <recommendedName>
        <fullName evidence="6">Translation initiation factor eIF2B subunit beta</fullName>
    </recommendedName>
    <alternativeName>
        <fullName evidence="7">eIF2B GDP-GTP exchange factor subunit beta</fullName>
    </alternativeName>
</protein>
<dbReference type="InterPro" id="IPR000649">
    <property type="entry name" value="IF-2B-related"/>
</dbReference>
<dbReference type="FunFam" id="3.40.50.10470:FF:000009">
    <property type="entry name" value="Translation initiation factor eIF2B subunit"/>
    <property type="match status" value="1"/>
</dbReference>
<dbReference type="PANTHER" id="PTHR45859">
    <property type="entry name" value="TRANSLATION INITIATION FACTOR EIF-2B SUBUNIT BETA"/>
    <property type="match status" value="1"/>
</dbReference>
<comment type="similarity">
    <text evidence="2 9">Belongs to the eIF-2B alpha/beta/delta subunits family.</text>
</comment>
<dbReference type="EMBL" id="KE546995">
    <property type="protein sequence ID" value="EPY49700.1"/>
    <property type="molecule type" value="Genomic_DNA"/>
</dbReference>
<dbReference type="SUPFAM" id="SSF100950">
    <property type="entry name" value="NagB/RpiA/CoA transferase-like"/>
    <property type="match status" value="1"/>
</dbReference>
<dbReference type="STRING" id="653667.S9VUB4"/>
<evidence type="ECO:0000256" key="2">
    <source>
        <dbReference type="ARBA" id="ARBA00007251"/>
    </source>
</evidence>
<evidence type="ECO:0000256" key="10">
    <source>
        <dbReference type="SAM" id="MobiDB-lite"/>
    </source>
</evidence>
<dbReference type="RefSeq" id="XP_013025723.1">
    <property type="nucleotide sequence ID" value="XM_013170269.1"/>
</dbReference>
<dbReference type="GO" id="GO:0003743">
    <property type="term" value="F:translation initiation factor activity"/>
    <property type="evidence" value="ECO:0007669"/>
    <property type="project" value="UniProtKB-KW"/>
</dbReference>
<dbReference type="GO" id="GO:0002183">
    <property type="term" value="P:cytoplasmic translational initiation"/>
    <property type="evidence" value="ECO:0007669"/>
    <property type="project" value="EnsemblFungi"/>
</dbReference>
<evidence type="ECO:0000256" key="1">
    <source>
        <dbReference type="ARBA" id="ARBA00004514"/>
    </source>
</evidence>
<dbReference type="AlphaFoldDB" id="S9VUB4"/>
<evidence type="ECO:0000256" key="9">
    <source>
        <dbReference type="RuleBase" id="RU003814"/>
    </source>
</evidence>
<keyword evidence="4 11" id="KW-0396">Initiation factor</keyword>
<evidence type="ECO:0000256" key="8">
    <source>
        <dbReference type="ARBA" id="ARBA00046432"/>
    </source>
</evidence>
<gene>
    <name evidence="11" type="ORF">SPOG_01581</name>
</gene>
<dbReference type="InterPro" id="IPR051855">
    <property type="entry name" value="eIF2B_beta_subunit"/>
</dbReference>
<dbReference type="InterPro" id="IPR042529">
    <property type="entry name" value="IF_2B-like_C"/>
</dbReference>
<keyword evidence="12" id="KW-1185">Reference proteome</keyword>
<evidence type="ECO:0000256" key="3">
    <source>
        <dbReference type="ARBA" id="ARBA00022490"/>
    </source>
</evidence>
<dbReference type="HOGENOM" id="CLU_016218_4_3_1"/>
<accession>S9VUB4</accession>
<dbReference type="InterPro" id="IPR037171">
    <property type="entry name" value="NagB/RpiA_transferase-like"/>
</dbReference>
<evidence type="ECO:0000256" key="7">
    <source>
        <dbReference type="ARBA" id="ARBA00044228"/>
    </source>
</evidence>
<comment type="subunit">
    <text evidence="8">Component of the translation initiation factor 2B (eIF2B) complex which is a heterodecamer of two sets of five different subunits: alpha, beta, gamma, delta and epsilon. Subunits alpha, beta and delta comprise a regulatory subcomplex and subunits epsilon and gamma comprise a catalytic subcomplex. Within the complex, the hexameric regulatory complex resides at the center, with the two heterodimeric catalytic subcomplexes bound on opposite sides.</text>
</comment>
<dbReference type="Gene3D" id="3.40.50.10470">
    <property type="entry name" value="Translation initiation factor eif-2b, domain 2"/>
    <property type="match status" value="1"/>
</dbReference>
<feature type="region of interest" description="Disordered" evidence="10">
    <location>
        <begin position="102"/>
        <end position="130"/>
    </location>
</feature>
<dbReference type="GO" id="GO:0005829">
    <property type="term" value="C:cytosol"/>
    <property type="evidence" value="ECO:0007669"/>
    <property type="project" value="UniProtKB-SubCell"/>
</dbReference>
<dbReference type="OrthoDB" id="269919at2759"/>
<evidence type="ECO:0000256" key="4">
    <source>
        <dbReference type="ARBA" id="ARBA00022540"/>
    </source>
</evidence>
<evidence type="ECO:0000313" key="12">
    <source>
        <dbReference type="Proteomes" id="UP000015464"/>
    </source>
</evidence>
<dbReference type="PANTHER" id="PTHR45859:SF1">
    <property type="entry name" value="TRANSLATION INITIATION FACTOR EIF-2B SUBUNIT BETA"/>
    <property type="match status" value="1"/>
</dbReference>
<feature type="compositionally biased region" description="Low complexity" evidence="10">
    <location>
        <begin position="112"/>
        <end position="127"/>
    </location>
</feature>
<evidence type="ECO:0000313" key="11">
    <source>
        <dbReference type="EMBL" id="EPY49700.1"/>
    </source>
</evidence>
<dbReference type="Proteomes" id="UP000015464">
    <property type="component" value="Unassembled WGS sequence"/>
</dbReference>
<dbReference type="Pfam" id="PF01008">
    <property type="entry name" value="IF-2B"/>
    <property type="match status" value="1"/>
</dbReference>
<proteinExistence type="inferred from homology"/>
<dbReference type="GO" id="GO:0005085">
    <property type="term" value="F:guanyl-nucleotide exchange factor activity"/>
    <property type="evidence" value="ECO:0007669"/>
    <property type="project" value="EnsemblFungi"/>
</dbReference>
<dbReference type="OMA" id="SHSCAVA"/>
<reference evidence="11 12" key="1">
    <citation type="journal article" date="2011" name="Science">
        <title>Comparative functional genomics of the fission yeasts.</title>
        <authorList>
            <person name="Rhind N."/>
            <person name="Chen Z."/>
            <person name="Yassour M."/>
            <person name="Thompson D.A."/>
            <person name="Haas B.J."/>
            <person name="Habib N."/>
            <person name="Wapinski I."/>
            <person name="Roy S."/>
            <person name="Lin M.F."/>
            <person name="Heiman D.I."/>
            <person name="Young S.K."/>
            <person name="Furuya K."/>
            <person name="Guo Y."/>
            <person name="Pidoux A."/>
            <person name="Chen H.M."/>
            <person name="Robbertse B."/>
            <person name="Goldberg J.M."/>
            <person name="Aoki K."/>
            <person name="Bayne E.H."/>
            <person name="Berlin A.M."/>
            <person name="Desjardins C.A."/>
            <person name="Dobbs E."/>
            <person name="Dukaj L."/>
            <person name="Fan L."/>
            <person name="FitzGerald M.G."/>
            <person name="French C."/>
            <person name="Gujja S."/>
            <person name="Hansen K."/>
            <person name="Keifenheim D."/>
            <person name="Levin J.Z."/>
            <person name="Mosher R.A."/>
            <person name="Mueller C.A."/>
            <person name="Pfiffner J."/>
            <person name="Priest M."/>
            <person name="Russ C."/>
            <person name="Smialowska A."/>
            <person name="Swoboda P."/>
            <person name="Sykes S.M."/>
            <person name="Vaughn M."/>
            <person name="Vengrova S."/>
            <person name="Yoder R."/>
            <person name="Zeng Q."/>
            <person name="Allshire R."/>
            <person name="Baulcombe D."/>
            <person name="Birren B.W."/>
            <person name="Brown W."/>
            <person name="Ekwall K."/>
            <person name="Kellis M."/>
            <person name="Leatherwood J."/>
            <person name="Levin H."/>
            <person name="Margalit H."/>
            <person name="Martienssen R."/>
            <person name="Nieduszynski C.A."/>
            <person name="Spatafora J.W."/>
            <person name="Friedman N."/>
            <person name="Dalgaard J.Z."/>
            <person name="Baumann P."/>
            <person name="Niki H."/>
            <person name="Regev A."/>
            <person name="Nusbaum C."/>
        </authorList>
    </citation>
    <scope>NUCLEOTIDE SEQUENCE [LARGE SCALE GENOMIC DNA]</scope>
    <source>
        <strain evidence="12">OY26 / ATCC MYA-4695 / CBS 11777 / NBRC 106824 / NRRL Y48691</strain>
    </source>
</reference>